<dbReference type="AlphaFoldDB" id="A0A4Y2PZM5"/>
<keyword evidence="2" id="KW-1185">Reference proteome</keyword>
<dbReference type="Proteomes" id="UP000499080">
    <property type="component" value="Unassembled WGS sequence"/>
</dbReference>
<name>A0A4Y2PZM5_ARAVE</name>
<gene>
    <name evidence="1" type="ORF">AVEN_56599_1</name>
</gene>
<evidence type="ECO:0000313" key="1">
    <source>
        <dbReference type="EMBL" id="GBN55536.1"/>
    </source>
</evidence>
<proteinExistence type="predicted"/>
<protein>
    <submittedName>
        <fullName evidence="1">Uncharacterized protein</fullName>
    </submittedName>
</protein>
<reference evidence="1 2" key="1">
    <citation type="journal article" date="2019" name="Sci. Rep.">
        <title>Orb-weaving spider Araneus ventricosus genome elucidates the spidroin gene catalogue.</title>
        <authorList>
            <person name="Kono N."/>
            <person name="Nakamura H."/>
            <person name="Ohtoshi R."/>
            <person name="Moran D.A.P."/>
            <person name="Shinohara A."/>
            <person name="Yoshida Y."/>
            <person name="Fujiwara M."/>
            <person name="Mori M."/>
            <person name="Tomita M."/>
            <person name="Arakawa K."/>
        </authorList>
    </citation>
    <scope>NUCLEOTIDE SEQUENCE [LARGE SCALE GENOMIC DNA]</scope>
</reference>
<evidence type="ECO:0000313" key="2">
    <source>
        <dbReference type="Proteomes" id="UP000499080"/>
    </source>
</evidence>
<dbReference type="EMBL" id="BGPR01012315">
    <property type="protein sequence ID" value="GBN55536.1"/>
    <property type="molecule type" value="Genomic_DNA"/>
</dbReference>
<accession>A0A4Y2PZM5</accession>
<organism evidence="1 2">
    <name type="scientific">Araneus ventricosus</name>
    <name type="common">Orbweaver spider</name>
    <name type="synonym">Epeira ventricosa</name>
    <dbReference type="NCBI Taxonomy" id="182803"/>
    <lineage>
        <taxon>Eukaryota</taxon>
        <taxon>Metazoa</taxon>
        <taxon>Ecdysozoa</taxon>
        <taxon>Arthropoda</taxon>
        <taxon>Chelicerata</taxon>
        <taxon>Arachnida</taxon>
        <taxon>Araneae</taxon>
        <taxon>Araneomorphae</taxon>
        <taxon>Entelegynae</taxon>
        <taxon>Araneoidea</taxon>
        <taxon>Araneidae</taxon>
        <taxon>Araneus</taxon>
    </lineage>
</organism>
<sequence>MASSSHVWFPDLGDKFGDFGDEIWDLKGAGIFSIFLLGDKIRHECARSFHVTSRPAGENYIRRALGRWRVVVDRLGSSWIANVFRVLSAVRAMIMAIVGKRKAFSIGAEKHGVNAFSKNEIEHLECCDDDVITSGEVSEEDIVALLNGIKDLL</sequence>
<comment type="caution">
    <text evidence="1">The sequence shown here is derived from an EMBL/GenBank/DDBJ whole genome shotgun (WGS) entry which is preliminary data.</text>
</comment>